<dbReference type="EMBL" id="CP004374">
    <property type="protein sequence ID" value="AGM29484.1"/>
    <property type="molecule type" value="Genomic_DNA"/>
</dbReference>
<dbReference type="Proteomes" id="UP000013961">
    <property type="component" value="Chromosome"/>
</dbReference>
<dbReference type="PRINTS" id="PR00111">
    <property type="entry name" value="ABHYDROLASE"/>
</dbReference>
<dbReference type="Pfam" id="PF12697">
    <property type="entry name" value="Abhydrolase_6"/>
    <property type="match status" value="1"/>
</dbReference>
<evidence type="ECO:0000313" key="3">
    <source>
        <dbReference type="Proteomes" id="UP000013961"/>
    </source>
</evidence>
<dbReference type="SUPFAM" id="SSF53474">
    <property type="entry name" value="alpha/beta-Hydrolases"/>
    <property type="match status" value="1"/>
</dbReference>
<proteinExistence type="predicted"/>
<dbReference type="InterPro" id="IPR029058">
    <property type="entry name" value="AB_hydrolase_fold"/>
</dbReference>
<sequence length="289" mass="30560">MIAESRAEYGGVVTRVLSVPGGGPPIVLLHGYSDSALTWRPVLARLASAGRAAIAVDLPGFGHAAPRPPGPLLAQFDVFADAVLAAAGPAVLVGNSLGAATAVRAAARRENEVKALIALDDPLNSRHLIARIVRRWSVPEVFWAWVSRMPVPAGTLRRAARYFVPKMLYGPGVAADPEVVAYWCELISGPSAVARLGRDACRYAHEALGSHSGIEVSCPTLVVHGGRDRIIPMHSSGALQQQIPGSELVILPASGHCPQLDNPDEVTRLIVDFCDRISEPRQPDAAHSG</sequence>
<dbReference type="InterPro" id="IPR000073">
    <property type="entry name" value="AB_hydrolase_1"/>
</dbReference>
<keyword evidence="2" id="KW-0378">Hydrolase</keyword>
<feature type="domain" description="AB hydrolase-1" evidence="1">
    <location>
        <begin position="26"/>
        <end position="267"/>
    </location>
</feature>
<name>A0AB33ACL6_9MYCO</name>
<gene>
    <name evidence="2" type="ORF">MASS_2882</name>
</gene>
<dbReference type="KEGG" id="mabb:MASS_2882"/>
<accession>A0AB33ACL6</accession>
<dbReference type="AlphaFoldDB" id="A0AB33ACL6"/>
<dbReference type="PRINTS" id="PR00412">
    <property type="entry name" value="EPOXHYDRLASE"/>
</dbReference>
<protein>
    <submittedName>
        <fullName evidence="2">Hydrolase</fullName>
    </submittedName>
</protein>
<dbReference type="RefSeq" id="WP_016342852.1">
    <property type="nucleotide sequence ID" value="NC_021282.1"/>
</dbReference>
<dbReference type="GO" id="GO:0016787">
    <property type="term" value="F:hydrolase activity"/>
    <property type="evidence" value="ECO:0007669"/>
    <property type="project" value="UniProtKB-KW"/>
</dbReference>
<dbReference type="Gene3D" id="3.40.50.1820">
    <property type="entry name" value="alpha/beta hydrolase"/>
    <property type="match status" value="1"/>
</dbReference>
<dbReference type="PANTHER" id="PTHR43689">
    <property type="entry name" value="HYDROLASE"/>
    <property type="match status" value="1"/>
</dbReference>
<evidence type="ECO:0000313" key="2">
    <source>
        <dbReference type="EMBL" id="AGM29484.1"/>
    </source>
</evidence>
<dbReference type="PANTHER" id="PTHR43689:SF8">
    <property type="entry name" value="ALPHA_BETA-HYDROLASES SUPERFAMILY PROTEIN"/>
    <property type="match status" value="1"/>
</dbReference>
<reference evidence="2 3" key="1">
    <citation type="journal article" date="2013" name="Genome Announc.">
        <title>Complete Genome Sequence of Mycobacterium massiliense Clinical Strain Asan 50594, Belonging to the Type II Genotype.</title>
        <authorList>
            <person name="Kim B.J."/>
            <person name="Kim B.R."/>
            <person name="Hong S.H."/>
            <person name="Seok S.H."/>
            <person name="Kook Y.H."/>
            <person name="Kim B.J."/>
        </authorList>
    </citation>
    <scope>NUCLEOTIDE SEQUENCE [LARGE SCALE GENOMIC DNA]</scope>
    <source>
        <strain evidence="2 3">50594</strain>
    </source>
</reference>
<dbReference type="InterPro" id="IPR000639">
    <property type="entry name" value="Epox_hydrolase-like"/>
</dbReference>
<organism evidence="2 3">
    <name type="scientific">Mycobacteroides abscessus subsp. bolletii 50594</name>
    <dbReference type="NCBI Taxonomy" id="1303024"/>
    <lineage>
        <taxon>Bacteria</taxon>
        <taxon>Bacillati</taxon>
        <taxon>Actinomycetota</taxon>
        <taxon>Actinomycetes</taxon>
        <taxon>Mycobacteriales</taxon>
        <taxon>Mycobacteriaceae</taxon>
        <taxon>Mycobacteroides</taxon>
        <taxon>Mycobacteroides abscessus</taxon>
    </lineage>
</organism>
<evidence type="ECO:0000259" key="1">
    <source>
        <dbReference type="Pfam" id="PF12697"/>
    </source>
</evidence>